<feature type="region of interest" description="Disordered" evidence="9">
    <location>
        <begin position="1"/>
        <end position="21"/>
    </location>
</feature>
<evidence type="ECO:0000256" key="2">
    <source>
        <dbReference type="ARBA" id="ARBA00009657"/>
    </source>
</evidence>
<dbReference type="AlphaFoldDB" id="A0A8W8HUS6"/>
<feature type="domain" description="Kazal-like" evidence="10">
    <location>
        <begin position="473"/>
        <end position="528"/>
    </location>
</feature>
<dbReference type="PROSITE" id="PS51465">
    <property type="entry name" value="KAZAL_2"/>
    <property type="match status" value="1"/>
</dbReference>
<dbReference type="NCBIfam" id="TIGR00805">
    <property type="entry name" value="oat"/>
    <property type="match status" value="1"/>
</dbReference>
<keyword evidence="5 8" id="KW-1133">Transmembrane helix</keyword>
<dbReference type="Gene3D" id="1.20.1250.20">
    <property type="entry name" value="MFS general substrate transporter like domains"/>
    <property type="match status" value="1"/>
</dbReference>
<keyword evidence="4 8" id="KW-0812">Transmembrane</keyword>
<sequence>MVFHLDQFSHPKSRKEMAETGSKGEINAAYDGEDGIQVSVVDQNGKLPSKDDTTDAEDTRLGWGSCKPNCLQFLNKMMLFVVWVFILCFLEGFAVNGISNAGLPAIEKHFSISSTKSSVVASSQDFGALAVVLFVSFIGARLHKPRVVAYGSVIMGIGSFLFIVPHLAEEYNFGGGSQGTNATSVCNGTRGAVYSFIKSCDSPGDRFIPALVIAQMVHGIGFSPMFTLGLVYIEENEEKALAAVYIGLTYAAAAIGVAAGFFAGGQILQNYYVDFDRVSVDFDAKDPRWVGAWWLGFVFTSIFFVLVAIPISLYPKSMAGSLKYRTDDKPKDPDDDKLTLCQLAGKLFKLFLKTFLHLLKNPVFMLMNFAGSVQTLIIAGVGAFSFKFLTEQYNLDFDTSGNLIGGLILVGSFGMFLGGLLVKLLRLEMLGMTRLCAIVSLLSGLFGIAFLAGCPETQLAGLQVSYTGSSIIDGYADSCHASCDCDRQTFSAVCGADQKVYYSPCHAGCQSSVGMGPMAAYHNCSCVGGAATAKQGRCEDNCSQLNILAPCMFLAMLLVLTAVTPTSMVTMRCVEDHEKPFALGIQWVFIRLLGMIPGPVLVGWVLDQSCLIWSGGSCGSSGSCLLYSHDQMAVGIMLWWVLVSVAASALFFISSIIIVCRSSSKSLDL</sequence>
<dbReference type="Proteomes" id="UP000005408">
    <property type="component" value="Unassembled WGS sequence"/>
</dbReference>
<evidence type="ECO:0000256" key="9">
    <source>
        <dbReference type="SAM" id="MobiDB-lite"/>
    </source>
</evidence>
<comment type="similarity">
    <text evidence="2 8">Belongs to the organo anion transporter (TC 2.A.60) family.</text>
</comment>
<evidence type="ECO:0000313" key="11">
    <source>
        <dbReference type="EnsemblMetazoa" id="G11180.1:cds"/>
    </source>
</evidence>
<comment type="subcellular location">
    <subcellularLocation>
        <location evidence="1 8">Cell membrane</location>
        <topology evidence="1 8">Multi-pass membrane protein</topology>
    </subcellularLocation>
</comment>
<dbReference type="InterPro" id="IPR004156">
    <property type="entry name" value="OATP"/>
</dbReference>
<dbReference type="Pfam" id="PF07648">
    <property type="entry name" value="Kazal_2"/>
    <property type="match status" value="1"/>
</dbReference>
<dbReference type="PANTHER" id="PTHR11388:SF100">
    <property type="entry name" value="SOLUTE CARRIER ORGANIC ANION TRANSPORTER FAMILY MEMBER 4A1"/>
    <property type="match status" value="1"/>
</dbReference>
<dbReference type="InterPro" id="IPR002350">
    <property type="entry name" value="Kazal_dom"/>
</dbReference>
<dbReference type="PANTHER" id="PTHR11388">
    <property type="entry name" value="ORGANIC ANION TRANSPORTER"/>
    <property type="match status" value="1"/>
</dbReference>
<evidence type="ECO:0000256" key="3">
    <source>
        <dbReference type="ARBA" id="ARBA00022475"/>
    </source>
</evidence>
<feature type="transmembrane region" description="Helical" evidence="8">
    <location>
        <begin position="363"/>
        <end position="383"/>
    </location>
</feature>
<evidence type="ECO:0000256" key="5">
    <source>
        <dbReference type="ARBA" id="ARBA00022989"/>
    </source>
</evidence>
<keyword evidence="7" id="KW-1015">Disulfide bond</keyword>
<evidence type="ECO:0000256" key="7">
    <source>
        <dbReference type="ARBA" id="ARBA00023157"/>
    </source>
</evidence>
<organism evidence="11 12">
    <name type="scientific">Magallana gigas</name>
    <name type="common">Pacific oyster</name>
    <name type="synonym">Crassostrea gigas</name>
    <dbReference type="NCBI Taxonomy" id="29159"/>
    <lineage>
        <taxon>Eukaryota</taxon>
        <taxon>Metazoa</taxon>
        <taxon>Spiralia</taxon>
        <taxon>Lophotrochozoa</taxon>
        <taxon>Mollusca</taxon>
        <taxon>Bivalvia</taxon>
        <taxon>Autobranchia</taxon>
        <taxon>Pteriomorphia</taxon>
        <taxon>Ostreida</taxon>
        <taxon>Ostreoidea</taxon>
        <taxon>Ostreidae</taxon>
        <taxon>Magallana</taxon>
    </lineage>
</organism>
<evidence type="ECO:0000256" key="8">
    <source>
        <dbReference type="RuleBase" id="RU362056"/>
    </source>
</evidence>
<feature type="transmembrane region" description="Helical" evidence="8">
    <location>
        <begin position="240"/>
        <end position="263"/>
    </location>
</feature>
<keyword evidence="6 8" id="KW-0472">Membrane</keyword>
<dbReference type="Pfam" id="PF03137">
    <property type="entry name" value="OATP"/>
    <property type="match status" value="1"/>
</dbReference>
<feature type="transmembrane region" description="Helical" evidence="8">
    <location>
        <begin position="403"/>
        <end position="422"/>
    </location>
</feature>
<dbReference type="InterPro" id="IPR036058">
    <property type="entry name" value="Kazal_dom_sf"/>
</dbReference>
<feature type="transmembrane region" description="Helical" evidence="8">
    <location>
        <begin position="547"/>
        <end position="569"/>
    </location>
</feature>
<dbReference type="GO" id="GO:0006811">
    <property type="term" value="P:monoatomic ion transport"/>
    <property type="evidence" value="ECO:0007669"/>
    <property type="project" value="UniProtKB-KW"/>
</dbReference>
<feature type="transmembrane region" description="Helical" evidence="8">
    <location>
        <begin position="119"/>
        <end position="140"/>
    </location>
</feature>
<dbReference type="EnsemblMetazoa" id="G11180.1">
    <property type="protein sequence ID" value="G11180.1:cds"/>
    <property type="gene ID" value="G11180"/>
</dbReference>
<protein>
    <recommendedName>
        <fullName evidence="8">Solute carrier organic anion transporter family member</fullName>
    </recommendedName>
</protein>
<feature type="transmembrane region" description="Helical" evidence="8">
    <location>
        <begin position="637"/>
        <end position="660"/>
    </location>
</feature>
<dbReference type="GO" id="GO:0016323">
    <property type="term" value="C:basolateral plasma membrane"/>
    <property type="evidence" value="ECO:0007669"/>
    <property type="project" value="TreeGrafter"/>
</dbReference>
<keyword evidence="8" id="KW-0406">Ion transport</keyword>
<feature type="transmembrane region" description="Helical" evidence="8">
    <location>
        <begin position="147"/>
        <end position="168"/>
    </location>
</feature>
<evidence type="ECO:0000313" key="12">
    <source>
        <dbReference type="Proteomes" id="UP000005408"/>
    </source>
</evidence>
<reference evidence="11" key="1">
    <citation type="submission" date="2022-08" db="UniProtKB">
        <authorList>
            <consortium name="EnsemblMetazoa"/>
        </authorList>
    </citation>
    <scope>IDENTIFICATION</scope>
    <source>
        <strain evidence="11">05x7-T-G4-1.051#20</strain>
    </source>
</reference>
<keyword evidence="8" id="KW-0813">Transport</keyword>
<name>A0A8W8HUS6_MAGGI</name>
<evidence type="ECO:0000256" key="4">
    <source>
        <dbReference type="ARBA" id="ARBA00022692"/>
    </source>
</evidence>
<dbReference type="GO" id="GO:0015347">
    <property type="term" value="F:sodium-independent organic anion transmembrane transporter activity"/>
    <property type="evidence" value="ECO:0007669"/>
    <property type="project" value="TreeGrafter"/>
</dbReference>
<feature type="transmembrane region" description="Helical" evidence="8">
    <location>
        <begin position="207"/>
        <end position="233"/>
    </location>
</feature>
<dbReference type="SUPFAM" id="SSF100895">
    <property type="entry name" value="Kazal-type serine protease inhibitors"/>
    <property type="match status" value="1"/>
</dbReference>
<feature type="transmembrane region" description="Helical" evidence="8">
    <location>
        <begin position="581"/>
        <end position="606"/>
    </location>
</feature>
<evidence type="ECO:0000259" key="10">
    <source>
        <dbReference type="PROSITE" id="PS51465"/>
    </source>
</evidence>
<dbReference type="SUPFAM" id="SSF103473">
    <property type="entry name" value="MFS general substrate transporter"/>
    <property type="match status" value="1"/>
</dbReference>
<keyword evidence="12" id="KW-1185">Reference proteome</keyword>
<keyword evidence="3" id="KW-1003">Cell membrane</keyword>
<evidence type="ECO:0000256" key="1">
    <source>
        <dbReference type="ARBA" id="ARBA00004651"/>
    </source>
</evidence>
<feature type="transmembrane region" description="Helical" evidence="8">
    <location>
        <begin position="434"/>
        <end position="453"/>
    </location>
</feature>
<feature type="transmembrane region" description="Helical" evidence="8">
    <location>
        <begin position="77"/>
        <end position="99"/>
    </location>
</feature>
<dbReference type="GO" id="GO:0043252">
    <property type="term" value="P:sodium-independent organic anion transport"/>
    <property type="evidence" value="ECO:0007669"/>
    <property type="project" value="TreeGrafter"/>
</dbReference>
<evidence type="ECO:0000256" key="6">
    <source>
        <dbReference type="ARBA" id="ARBA00023136"/>
    </source>
</evidence>
<dbReference type="InterPro" id="IPR036259">
    <property type="entry name" value="MFS_trans_sf"/>
</dbReference>
<proteinExistence type="inferred from homology"/>
<feature type="transmembrane region" description="Helical" evidence="8">
    <location>
        <begin position="292"/>
        <end position="314"/>
    </location>
</feature>
<accession>A0A8W8HUS6</accession>